<dbReference type="InterPro" id="IPR018170">
    <property type="entry name" value="Aldo/ket_reductase_CS"/>
</dbReference>
<comment type="caution">
    <text evidence="6">The sequence shown here is derived from an EMBL/GenBank/DDBJ whole genome shotgun (WGS) entry which is preliminary data.</text>
</comment>
<dbReference type="AlphaFoldDB" id="A0A812P2E5"/>
<dbReference type="InterPro" id="IPR000172">
    <property type="entry name" value="GMC_OxRdtase_N"/>
</dbReference>
<proteinExistence type="inferred from homology"/>
<name>A0A812P2E5_9DINO</name>
<dbReference type="CDD" id="cd19071">
    <property type="entry name" value="AKR_AKR1-5-like"/>
    <property type="match status" value="1"/>
</dbReference>
<protein>
    <recommendedName>
        <fullName evidence="5">Glucose-methanol-choline oxidoreductase N-terminal domain-containing protein</fullName>
    </recommendedName>
</protein>
<keyword evidence="4" id="KW-0732">Signal</keyword>
<evidence type="ECO:0000256" key="2">
    <source>
        <dbReference type="ARBA" id="ARBA00022857"/>
    </source>
</evidence>
<keyword evidence="2" id="KW-0521">NADP</keyword>
<feature type="chain" id="PRO_5032997247" description="Glucose-methanol-choline oxidoreductase N-terminal domain-containing protein" evidence="4">
    <location>
        <begin position="18"/>
        <end position="884"/>
    </location>
</feature>
<dbReference type="InterPro" id="IPR020471">
    <property type="entry name" value="AKR"/>
</dbReference>
<dbReference type="InterPro" id="IPR036812">
    <property type="entry name" value="NAD(P)_OxRdtase_dom_sf"/>
</dbReference>
<gene>
    <name evidence="6" type="ORF">SNAT2548_LOCUS16657</name>
</gene>
<dbReference type="InterPro" id="IPR036188">
    <property type="entry name" value="FAD/NAD-bd_sf"/>
</dbReference>
<dbReference type="SUPFAM" id="SSF51905">
    <property type="entry name" value="FAD/NAD(P)-binding domain"/>
    <property type="match status" value="1"/>
</dbReference>
<dbReference type="Proteomes" id="UP000604046">
    <property type="component" value="Unassembled WGS sequence"/>
</dbReference>
<dbReference type="InterPro" id="IPR007867">
    <property type="entry name" value="GMC_OxRtase_C"/>
</dbReference>
<dbReference type="Pfam" id="PF00248">
    <property type="entry name" value="Aldo_ket_red"/>
    <property type="match status" value="1"/>
</dbReference>
<dbReference type="PROSITE" id="PS00624">
    <property type="entry name" value="GMC_OXRED_2"/>
    <property type="match status" value="1"/>
</dbReference>
<dbReference type="EMBL" id="CAJNDS010002087">
    <property type="protein sequence ID" value="CAE7317748.1"/>
    <property type="molecule type" value="Genomic_DNA"/>
</dbReference>
<comment type="similarity">
    <text evidence="1">Belongs to the aldo/keto reductase family.</text>
</comment>
<dbReference type="SUPFAM" id="SSF51430">
    <property type="entry name" value="NAD(P)-linked oxidoreductase"/>
    <property type="match status" value="1"/>
</dbReference>
<accession>A0A812P2E5</accession>
<feature type="signal peptide" evidence="4">
    <location>
        <begin position="1"/>
        <end position="17"/>
    </location>
</feature>
<dbReference type="PANTHER" id="PTHR43827">
    <property type="entry name" value="2,5-DIKETO-D-GLUCONIC ACID REDUCTASE"/>
    <property type="match status" value="1"/>
</dbReference>
<dbReference type="Gene3D" id="3.20.20.100">
    <property type="entry name" value="NADP-dependent oxidoreductase domain"/>
    <property type="match status" value="1"/>
</dbReference>
<dbReference type="GO" id="GO:0016616">
    <property type="term" value="F:oxidoreductase activity, acting on the CH-OH group of donors, NAD or NADP as acceptor"/>
    <property type="evidence" value="ECO:0007669"/>
    <property type="project" value="UniProtKB-ARBA"/>
</dbReference>
<dbReference type="GO" id="GO:0050660">
    <property type="term" value="F:flavin adenine dinucleotide binding"/>
    <property type="evidence" value="ECO:0007669"/>
    <property type="project" value="InterPro"/>
</dbReference>
<dbReference type="Pfam" id="PF05199">
    <property type="entry name" value="GMC_oxred_C"/>
    <property type="match status" value="1"/>
</dbReference>
<dbReference type="Gene3D" id="3.50.50.60">
    <property type="entry name" value="FAD/NAD(P)-binding domain"/>
    <property type="match status" value="1"/>
</dbReference>
<evidence type="ECO:0000256" key="3">
    <source>
        <dbReference type="ARBA" id="ARBA00023002"/>
    </source>
</evidence>
<keyword evidence="7" id="KW-1185">Reference proteome</keyword>
<organism evidence="6 7">
    <name type="scientific">Symbiodinium natans</name>
    <dbReference type="NCBI Taxonomy" id="878477"/>
    <lineage>
        <taxon>Eukaryota</taxon>
        <taxon>Sar</taxon>
        <taxon>Alveolata</taxon>
        <taxon>Dinophyceae</taxon>
        <taxon>Suessiales</taxon>
        <taxon>Symbiodiniaceae</taxon>
        <taxon>Symbiodinium</taxon>
    </lineage>
</organism>
<evidence type="ECO:0000256" key="4">
    <source>
        <dbReference type="SAM" id="SignalP"/>
    </source>
</evidence>
<keyword evidence="3" id="KW-0560">Oxidoreductase</keyword>
<dbReference type="PROSITE" id="PS00062">
    <property type="entry name" value="ALDOKETO_REDUCTASE_2"/>
    <property type="match status" value="1"/>
</dbReference>
<dbReference type="PRINTS" id="PR00069">
    <property type="entry name" value="ALDKETRDTASE"/>
</dbReference>
<dbReference type="Pfam" id="PF00732">
    <property type="entry name" value="GMC_oxred_N"/>
    <property type="match status" value="1"/>
</dbReference>
<dbReference type="OrthoDB" id="269227at2759"/>
<evidence type="ECO:0000313" key="7">
    <source>
        <dbReference type="Proteomes" id="UP000604046"/>
    </source>
</evidence>
<sequence length="884" mass="95227">MVPCILLLLACSSASPARHPLVGLGLAGNLDHDPAGVASAVEAWLQLGGRAIDTALMYGHDEGLRQGLERSKVPQEEVFITSKIPPERMGFEETLEAAADARARIGRPLDCLMIHWPGRPWPKRDSDPSCVLARGASLPGDWSECRRATWEALRSLKRSGEVRLIGVSNYELPHLAELQALKALPDVLQIEFHPWWRHGDLLSWSRDQGVQLVAYGSLGGASAEWLAESALHSLGKEQGLTAAQLLLNWAVSQGVSVIPSARSEQHMLENLKCCEQRIGQRALDILSSQPDSLQRRIQPDPRFVIVPGVPIEQFGGPVPPKHARLDLFGAIDQLHMGALRQQCWHGDIQPYPCCHPSFGPEGLASCWGAGFDFLECCLPPVVQTLTLPSVPMSLSREVDFIVVGAGSAGSVAASRLARRGFLVALLESGGPGYDGGEDSHPNPSAPRQADHWYVHDVEWSLGKVTRATQIIHGRGLGGTSSVNGRYYTRTFLPFDSEVASKAYEDVESDLLLRTDDADERCPWQAAIRGALSEAGVPYMKDVSMSWNGSAVGPAQRITGCRRTVSGSSGSSGPSSYRCALGAVPPDSVRVLTQSHVVRVTFRGGRARGAEVASSRGPTQVASRRGVVLCAGALQTPAILQRSGIGSREDVRRLGITQLAESPAVGGYLQDHPYIAFRVRTPLPCTNLRGSLYAFYSGLKGINGAKALGRRKFELQMLPQCRAEKIELKSFLILLRSRTAGRVVARSMDPAEPPGILWDPFAGNASDAWSLLLGLREIYSLLQAAWPELSFEPSYEAMVEDGFAGQHFAQSLGSWQHPMGTALLGPVLDSRLRVRGVEDLWVADGAALPDWALAGHPDAGIRALGSLVATFAAEDGAAGAYGDPP</sequence>
<dbReference type="PANTHER" id="PTHR43827:SF3">
    <property type="entry name" value="NADP-DEPENDENT OXIDOREDUCTASE DOMAIN-CONTAINING PROTEIN"/>
    <property type="match status" value="1"/>
</dbReference>
<reference evidence="6" key="1">
    <citation type="submission" date="2021-02" db="EMBL/GenBank/DDBJ databases">
        <authorList>
            <person name="Dougan E. K."/>
            <person name="Rhodes N."/>
            <person name="Thang M."/>
            <person name="Chan C."/>
        </authorList>
    </citation>
    <scope>NUCLEOTIDE SEQUENCE</scope>
</reference>
<evidence type="ECO:0000313" key="6">
    <source>
        <dbReference type="EMBL" id="CAE7317748.1"/>
    </source>
</evidence>
<evidence type="ECO:0000259" key="5">
    <source>
        <dbReference type="PROSITE" id="PS00624"/>
    </source>
</evidence>
<feature type="domain" description="Glucose-methanol-choline oxidoreductase N-terminal" evidence="5">
    <location>
        <begin position="631"/>
        <end position="645"/>
    </location>
</feature>
<dbReference type="Gene3D" id="3.30.410.40">
    <property type="match status" value="1"/>
</dbReference>
<dbReference type="InterPro" id="IPR023210">
    <property type="entry name" value="NADP_OxRdtase_dom"/>
</dbReference>
<evidence type="ECO:0000256" key="1">
    <source>
        <dbReference type="ARBA" id="ARBA00007905"/>
    </source>
</evidence>